<dbReference type="SUPFAM" id="SSF48726">
    <property type="entry name" value="Immunoglobulin"/>
    <property type="match status" value="1"/>
</dbReference>
<protein>
    <recommendedName>
        <fullName evidence="1">Ig-like domain-containing protein</fullName>
    </recommendedName>
</protein>
<sequence length="181" mass="20166">MCFSLIFSPTVTGLFTSVTVRDGDAVTLPCDSLKVDHKCHSINWLYDKSGCAMAELLFRCDQADEAKVCRTKSDRLSVTGNCSLVIKEVTVEDVGRYTCRQQGLNSEVYLSVVTSDSCSSTVAFTTSSLKCEVTDRHSKEVKLFSFNPPNLTSGEKTDENMKSSLKQLDLYLRCYHMILTQ</sequence>
<dbReference type="InterPro" id="IPR007110">
    <property type="entry name" value="Ig-like_dom"/>
</dbReference>
<reference evidence="2" key="3">
    <citation type="submission" date="2025-09" db="UniProtKB">
        <authorList>
            <consortium name="Ensembl"/>
        </authorList>
    </citation>
    <scope>IDENTIFICATION</scope>
</reference>
<evidence type="ECO:0000313" key="3">
    <source>
        <dbReference type="Proteomes" id="UP000265040"/>
    </source>
</evidence>
<dbReference type="PANTHER" id="PTHR11422">
    <property type="entry name" value="T-CELL SURFACE GLYCOPROTEIN CD4"/>
    <property type="match status" value="1"/>
</dbReference>
<accession>A0A7N6AP59</accession>
<evidence type="ECO:0000259" key="1">
    <source>
        <dbReference type="PROSITE" id="PS50835"/>
    </source>
</evidence>
<dbReference type="InterPro" id="IPR003599">
    <property type="entry name" value="Ig_sub"/>
</dbReference>
<reference evidence="2" key="1">
    <citation type="submission" date="2021-04" db="EMBL/GenBank/DDBJ databases">
        <authorList>
            <consortium name="Wellcome Sanger Institute Data Sharing"/>
        </authorList>
    </citation>
    <scope>NUCLEOTIDE SEQUENCE [LARGE SCALE GENOMIC DNA]</scope>
</reference>
<dbReference type="GO" id="GO:1990782">
    <property type="term" value="F:protein tyrosine kinase binding"/>
    <property type="evidence" value="ECO:0007669"/>
    <property type="project" value="TreeGrafter"/>
</dbReference>
<dbReference type="InParanoid" id="A0A7N6AP59"/>
<dbReference type="GO" id="GO:0035723">
    <property type="term" value="P:interleukin-15-mediated signaling pathway"/>
    <property type="evidence" value="ECO:0007669"/>
    <property type="project" value="TreeGrafter"/>
</dbReference>
<dbReference type="InterPro" id="IPR013783">
    <property type="entry name" value="Ig-like_fold"/>
</dbReference>
<evidence type="ECO:0000313" key="2">
    <source>
        <dbReference type="Ensembl" id="ENSATEP00000050440.1"/>
    </source>
</evidence>
<dbReference type="GO" id="GO:0045121">
    <property type="term" value="C:membrane raft"/>
    <property type="evidence" value="ECO:0007669"/>
    <property type="project" value="TreeGrafter"/>
</dbReference>
<dbReference type="GO" id="GO:0009897">
    <property type="term" value="C:external side of plasma membrane"/>
    <property type="evidence" value="ECO:0007669"/>
    <property type="project" value="TreeGrafter"/>
</dbReference>
<dbReference type="OrthoDB" id="8936750at2759"/>
<dbReference type="Ensembl" id="ENSATET00000063900.1">
    <property type="protein sequence ID" value="ENSATEP00000050440.1"/>
    <property type="gene ID" value="ENSATEG00000028055.1"/>
</dbReference>
<dbReference type="InterPro" id="IPR013106">
    <property type="entry name" value="Ig_V-set"/>
</dbReference>
<dbReference type="Proteomes" id="UP000265040">
    <property type="component" value="Chromosome 24"/>
</dbReference>
<reference evidence="2" key="2">
    <citation type="submission" date="2025-08" db="UniProtKB">
        <authorList>
            <consortium name="Ensembl"/>
        </authorList>
    </citation>
    <scope>IDENTIFICATION</scope>
</reference>
<dbReference type="GO" id="GO:0070374">
    <property type="term" value="P:positive regulation of ERK1 and ERK2 cascade"/>
    <property type="evidence" value="ECO:0007669"/>
    <property type="project" value="TreeGrafter"/>
</dbReference>
<dbReference type="PROSITE" id="PS50835">
    <property type="entry name" value="IG_LIKE"/>
    <property type="match status" value="1"/>
</dbReference>
<dbReference type="AlphaFoldDB" id="A0A7N6AP59"/>
<organism evidence="2 3">
    <name type="scientific">Anabas testudineus</name>
    <name type="common">Climbing perch</name>
    <name type="synonym">Anthias testudineus</name>
    <dbReference type="NCBI Taxonomy" id="64144"/>
    <lineage>
        <taxon>Eukaryota</taxon>
        <taxon>Metazoa</taxon>
        <taxon>Chordata</taxon>
        <taxon>Craniata</taxon>
        <taxon>Vertebrata</taxon>
        <taxon>Euteleostomi</taxon>
        <taxon>Actinopterygii</taxon>
        <taxon>Neopterygii</taxon>
        <taxon>Teleostei</taxon>
        <taxon>Neoteleostei</taxon>
        <taxon>Acanthomorphata</taxon>
        <taxon>Anabantaria</taxon>
        <taxon>Anabantiformes</taxon>
        <taxon>Anabantoidei</taxon>
        <taxon>Anabantidae</taxon>
        <taxon>Anabas</taxon>
    </lineage>
</organism>
<dbReference type="Pfam" id="PF07686">
    <property type="entry name" value="V-set"/>
    <property type="match status" value="1"/>
</dbReference>
<name>A0A7N6AP59_ANATE</name>
<dbReference type="CDD" id="cd00096">
    <property type="entry name" value="Ig"/>
    <property type="match status" value="1"/>
</dbReference>
<dbReference type="GeneTree" id="ENSGT00930000151352"/>
<feature type="domain" description="Ig-like" evidence="1">
    <location>
        <begin position="9"/>
        <end position="111"/>
    </location>
</feature>
<dbReference type="GO" id="GO:0042110">
    <property type="term" value="P:T cell activation"/>
    <property type="evidence" value="ECO:0007669"/>
    <property type="project" value="TreeGrafter"/>
</dbReference>
<keyword evidence="3" id="KW-1185">Reference proteome</keyword>
<dbReference type="SMART" id="SM00409">
    <property type="entry name" value="IG"/>
    <property type="match status" value="1"/>
</dbReference>
<dbReference type="GO" id="GO:0042289">
    <property type="term" value="F:MHC class II protein binding"/>
    <property type="evidence" value="ECO:0007669"/>
    <property type="project" value="TreeGrafter"/>
</dbReference>
<proteinExistence type="predicted"/>
<dbReference type="InterPro" id="IPR036179">
    <property type="entry name" value="Ig-like_dom_sf"/>
</dbReference>
<dbReference type="Gene3D" id="2.60.40.10">
    <property type="entry name" value="Immunoglobulins"/>
    <property type="match status" value="1"/>
</dbReference>
<dbReference type="PANTHER" id="PTHR11422:SF5">
    <property type="entry name" value="DIVERSE IMMUNOGLOBULIN DOMAIN-CONTAINING PROTEIN 1.1 ISOFORM X1-RELATED"/>
    <property type="match status" value="1"/>
</dbReference>